<comment type="caution">
    <text evidence="4">The sequence shown here is derived from an EMBL/GenBank/DDBJ whole genome shotgun (WGS) entry which is preliminary data.</text>
</comment>
<feature type="region of interest" description="Disordered" evidence="2">
    <location>
        <begin position="305"/>
        <end position="335"/>
    </location>
</feature>
<feature type="region of interest" description="Disordered" evidence="2">
    <location>
        <begin position="828"/>
        <end position="850"/>
    </location>
</feature>
<evidence type="ECO:0008006" key="5">
    <source>
        <dbReference type="Google" id="ProtNLM"/>
    </source>
</evidence>
<reference evidence="4" key="1">
    <citation type="journal article" date="2019" name="Sci. Rep.">
        <title>Draft genome of Tanacetum cinerariifolium, the natural source of mosquito coil.</title>
        <authorList>
            <person name="Yamashiro T."/>
            <person name="Shiraishi A."/>
            <person name="Satake H."/>
            <person name="Nakayama K."/>
        </authorList>
    </citation>
    <scope>NUCLEOTIDE SEQUENCE</scope>
</reference>
<gene>
    <name evidence="4" type="ORF">Tci_065304</name>
</gene>
<feature type="coiled-coil region" evidence="1">
    <location>
        <begin position="624"/>
        <end position="651"/>
    </location>
</feature>
<feature type="compositionally biased region" description="Basic and acidic residues" evidence="2">
    <location>
        <begin position="839"/>
        <end position="850"/>
    </location>
</feature>
<accession>A0A6L2P4R9</accession>
<evidence type="ECO:0000256" key="1">
    <source>
        <dbReference type="SAM" id="Coils"/>
    </source>
</evidence>
<keyword evidence="3" id="KW-1133">Transmembrane helix</keyword>
<keyword evidence="3" id="KW-0472">Membrane</keyword>
<name>A0A6L2P4R9_TANCI</name>
<dbReference type="AlphaFoldDB" id="A0A6L2P4R9"/>
<organism evidence="4">
    <name type="scientific">Tanacetum cinerariifolium</name>
    <name type="common">Dalmatian daisy</name>
    <name type="synonym">Chrysanthemum cinerariifolium</name>
    <dbReference type="NCBI Taxonomy" id="118510"/>
    <lineage>
        <taxon>Eukaryota</taxon>
        <taxon>Viridiplantae</taxon>
        <taxon>Streptophyta</taxon>
        <taxon>Embryophyta</taxon>
        <taxon>Tracheophyta</taxon>
        <taxon>Spermatophyta</taxon>
        <taxon>Magnoliopsida</taxon>
        <taxon>eudicotyledons</taxon>
        <taxon>Gunneridae</taxon>
        <taxon>Pentapetalae</taxon>
        <taxon>asterids</taxon>
        <taxon>campanulids</taxon>
        <taxon>Asterales</taxon>
        <taxon>Asteraceae</taxon>
        <taxon>Asteroideae</taxon>
        <taxon>Anthemideae</taxon>
        <taxon>Anthemidinae</taxon>
        <taxon>Tanacetum</taxon>
    </lineage>
</organism>
<protein>
    <recommendedName>
        <fullName evidence="5">Transposase (Putative), gypsy type</fullName>
    </recommendedName>
</protein>
<proteinExistence type="predicted"/>
<evidence type="ECO:0000256" key="2">
    <source>
        <dbReference type="SAM" id="MobiDB-lite"/>
    </source>
</evidence>
<evidence type="ECO:0000256" key="3">
    <source>
        <dbReference type="SAM" id="Phobius"/>
    </source>
</evidence>
<evidence type="ECO:0000313" key="4">
    <source>
        <dbReference type="EMBL" id="GEU93326.1"/>
    </source>
</evidence>
<sequence>MAVGRIRRSSGGKAESGEVFLIDAIRGTANTFASTKILTMSTNAQTPVSQPTSAVKNTLGKEQVLHDLGRPASDAALRKAASEAGSPKSCGSCSFPSVFLTMDEGWLRGVCSLVLMMSILGNAVVFASHGWRQLESLVLGFPSISLIDVMTGVGPLSGKGPCSYTKGWMSFIKRSDAAPVCHSKPLDSVKNWNDHFFWVDSMAFPLSVYLKKMDLFAFIRHSDPTKVWIGERDLAKREVKLLKMTEGRTVSLDPLATAAYRDSGDSIDKLFNEGDDAGQEHSVKKDDDVLDETIAQDVSDVAVEKAKKKRKRKVAGDASGSTHPPKKLRDDYQSAPLNTSGKSLATLHGLVLDGSGIPSGVTKPLITASVSPTQDVGPTDSVSGSTCELVLPISLVADALVVTVAVTTTVVADVDVILGSKARVESKNLKNVGDSASAGGANAFVASILKLNKPSSSSDSFYASKSLDTKTMHRVYVPRWKVMNDFVLEDVYVCRDLTDRLAPPALFAQLLAMDYDQLYSEFNVEAARQVCLGAKVRMRAEHTLEKKGELEDKYAEQAAFLSERDAEIVHLKSLLSLKEAEAAEAIRLHGQLTTVEAADAAKDNELKDLKEKNFMLEGERDLSRDELHSQVASLESERDGLINQMSLLESAFKLFSARMEATQCLHSPEYCHALGTAIDCAVNKAVNALGAVDFSFLFELKSKKDANIIDLIDSLRLEGPLAENLGAKDLRSSLEQLRLLVHRPKDNVVIGETSLSFSLQVVHSRVQRVKGEIMKRRLSLTDVMAPLAEPLSSRSLIGEASTFAAPTTTEPITTLSITLASSDVIPPLASSNDQALDTKPNDEDPPCRDL</sequence>
<feature type="transmembrane region" description="Helical" evidence="3">
    <location>
        <begin position="105"/>
        <end position="125"/>
    </location>
</feature>
<keyword evidence="3" id="KW-0812">Transmembrane</keyword>
<dbReference type="EMBL" id="BKCJ010010829">
    <property type="protein sequence ID" value="GEU93326.1"/>
    <property type="molecule type" value="Genomic_DNA"/>
</dbReference>
<keyword evidence="1" id="KW-0175">Coiled coil</keyword>